<accession>A0A6G1JVG3</accession>
<name>A0A6G1JVG3_9PLEO</name>
<dbReference type="InterPro" id="IPR011041">
    <property type="entry name" value="Quinoprot_gluc/sorb_DH_b-prop"/>
</dbReference>
<dbReference type="InterPro" id="IPR054539">
    <property type="entry name" value="Beta-prop_PDH"/>
</dbReference>
<feature type="domain" description="Pyrroloquinoline quinone-dependent pyranose dehydrogenase beta-propeller" evidence="2">
    <location>
        <begin position="66"/>
        <end position="460"/>
    </location>
</feature>
<dbReference type="InterPro" id="IPR011042">
    <property type="entry name" value="6-blade_b-propeller_TolB-like"/>
</dbReference>
<keyword evidence="4" id="KW-1185">Reference proteome</keyword>
<sequence>MAWSQTINLLAITAWYIVSNRECRVNAQGSSAIATTATTTITTTTAATVSATACSSTIAPRYTPLVASGYSVQVVASGLSAPRGIIFDSEGHLLVVQQGYGISSLNLTDDGGACVRAGEPTDVIRDDAFNHGIELSSDGKTLYASSPAAVYSWDYDVSTTRNSSGPHELIGQMGDADGHVTRTLLLSRQVPGMLIVSRGSLSNLDPSALDISTGVSTIKAFNISNVTSTPYIFAQDGLLLGWGLRNSVGVGEDPATGAIYSVENSVDDFTRQGQNIHQNNPGEEMNFHGYLNGTTVPEQGGNYGYPSCYAAWDVSSIPDNDGNIQLGTQFAIGDLNSTLNDTFCRENHVAPRLTFPAHTAPLDIKFNSNGSAAWVTFHGSWDRDDPIGYKLSVIPFSSNSSSSGPTAASTSNSSTVDILTNPDLSKCPDQCVRPVGLAWDSQGRLFMSSDATGEIFVVVRNDGGSVNDASPTTGLPPTSTGAAPARSSTAAAVRHFVPGKEKFAALVAFFMALPLA</sequence>
<keyword evidence="1" id="KW-0732">Signal</keyword>
<organism evidence="3 4">
    <name type="scientific">Pleomassaria siparia CBS 279.74</name>
    <dbReference type="NCBI Taxonomy" id="1314801"/>
    <lineage>
        <taxon>Eukaryota</taxon>
        <taxon>Fungi</taxon>
        <taxon>Dikarya</taxon>
        <taxon>Ascomycota</taxon>
        <taxon>Pezizomycotina</taxon>
        <taxon>Dothideomycetes</taxon>
        <taxon>Pleosporomycetidae</taxon>
        <taxon>Pleosporales</taxon>
        <taxon>Pleomassariaceae</taxon>
        <taxon>Pleomassaria</taxon>
    </lineage>
</organism>
<feature type="chain" id="PRO_5026196749" evidence="1">
    <location>
        <begin position="20"/>
        <end position="516"/>
    </location>
</feature>
<dbReference type="Proteomes" id="UP000799428">
    <property type="component" value="Unassembled WGS sequence"/>
</dbReference>
<dbReference type="Gene3D" id="2.120.10.30">
    <property type="entry name" value="TolB, C-terminal domain"/>
    <property type="match status" value="1"/>
</dbReference>
<evidence type="ECO:0000259" key="2">
    <source>
        <dbReference type="Pfam" id="PF22807"/>
    </source>
</evidence>
<gene>
    <name evidence="3" type="ORF">K504DRAFT_461250</name>
</gene>
<dbReference type="SUPFAM" id="SSF50952">
    <property type="entry name" value="Soluble quinoprotein glucose dehydrogenase"/>
    <property type="match status" value="2"/>
</dbReference>
<dbReference type="EMBL" id="MU005782">
    <property type="protein sequence ID" value="KAF2704490.1"/>
    <property type="molecule type" value="Genomic_DNA"/>
</dbReference>
<feature type="signal peptide" evidence="1">
    <location>
        <begin position="1"/>
        <end position="19"/>
    </location>
</feature>
<evidence type="ECO:0000313" key="4">
    <source>
        <dbReference type="Proteomes" id="UP000799428"/>
    </source>
</evidence>
<evidence type="ECO:0000256" key="1">
    <source>
        <dbReference type="SAM" id="SignalP"/>
    </source>
</evidence>
<dbReference type="OrthoDB" id="507128at2759"/>
<dbReference type="Pfam" id="PF22807">
    <property type="entry name" value="TrAA12"/>
    <property type="match status" value="1"/>
</dbReference>
<reference evidence="3" key="1">
    <citation type="journal article" date="2020" name="Stud. Mycol.">
        <title>101 Dothideomycetes genomes: a test case for predicting lifestyles and emergence of pathogens.</title>
        <authorList>
            <person name="Haridas S."/>
            <person name="Albert R."/>
            <person name="Binder M."/>
            <person name="Bloem J."/>
            <person name="Labutti K."/>
            <person name="Salamov A."/>
            <person name="Andreopoulos B."/>
            <person name="Baker S."/>
            <person name="Barry K."/>
            <person name="Bills G."/>
            <person name="Bluhm B."/>
            <person name="Cannon C."/>
            <person name="Castanera R."/>
            <person name="Culley D."/>
            <person name="Daum C."/>
            <person name="Ezra D."/>
            <person name="Gonzalez J."/>
            <person name="Henrissat B."/>
            <person name="Kuo A."/>
            <person name="Liang C."/>
            <person name="Lipzen A."/>
            <person name="Lutzoni F."/>
            <person name="Magnuson J."/>
            <person name="Mondo S."/>
            <person name="Nolan M."/>
            <person name="Ohm R."/>
            <person name="Pangilinan J."/>
            <person name="Park H.-J."/>
            <person name="Ramirez L."/>
            <person name="Alfaro M."/>
            <person name="Sun H."/>
            <person name="Tritt A."/>
            <person name="Yoshinaga Y."/>
            <person name="Zwiers L.-H."/>
            <person name="Turgeon B."/>
            <person name="Goodwin S."/>
            <person name="Spatafora J."/>
            <person name="Crous P."/>
            <person name="Grigoriev I."/>
        </authorList>
    </citation>
    <scope>NUCLEOTIDE SEQUENCE</scope>
    <source>
        <strain evidence="3">CBS 279.74</strain>
    </source>
</reference>
<dbReference type="AlphaFoldDB" id="A0A6G1JVG3"/>
<evidence type="ECO:0000313" key="3">
    <source>
        <dbReference type="EMBL" id="KAF2704490.1"/>
    </source>
</evidence>
<proteinExistence type="predicted"/>
<protein>
    <submittedName>
        <fullName evidence="3">Soluble quino protein glucose dehydrogenase</fullName>
    </submittedName>
</protein>